<reference evidence="2" key="1">
    <citation type="journal article" date="2018" name="PLoS Negl. Trop. Dis.">
        <title>An insight into the salivary gland and fat body transcriptome of Panstrongylus lignarius (Hemiptera: Heteroptera), the main vector of Chagas disease in Peru.</title>
        <authorList>
            <person name="Nevoa J.C."/>
            <person name="Mendes M.T."/>
            <person name="da Silva M.V."/>
            <person name="Soares S.C."/>
            <person name="Oliveira C.J.F."/>
            <person name="Ribeiro J.M.C."/>
        </authorList>
    </citation>
    <scope>NUCLEOTIDE SEQUENCE</scope>
</reference>
<dbReference type="EMBL" id="GFTR01000371">
    <property type="protein sequence ID" value="JAW16055.1"/>
    <property type="molecule type" value="Transcribed_RNA"/>
</dbReference>
<dbReference type="AlphaFoldDB" id="A0A224XU36"/>
<evidence type="ECO:0000256" key="1">
    <source>
        <dbReference type="SAM" id="Phobius"/>
    </source>
</evidence>
<feature type="transmembrane region" description="Helical" evidence="1">
    <location>
        <begin position="47"/>
        <end position="69"/>
    </location>
</feature>
<feature type="transmembrane region" description="Helical" evidence="1">
    <location>
        <begin position="7"/>
        <end position="27"/>
    </location>
</feature>
<keyword evidence="1" id="KW-0812">Transmembrane</keyword>
<evidence type="ECO:0008006" key="3">
    <source>
        <dbReference type="Google" id="ProtNLM"/>
    </source>
</evidence>
<protein>
    <recommendedName>
        <fullName evidence="3">Dolichol phosphate-mannose biosynthesis regulatory protein</fullName>
    </recommendedName>
</protein>
<name>A0A224XU36_9HEMI</name>
<keyword evidence="1" id="KW-1133">Transmembrane helix</keyword>
<accession>A0A224XU36</accession>
<organism evidence="2">
    <name type="scientific">Panstrongylus lignarius</name>
    <dbReference type="NCBI Taxonomy" id="156445"/>
    <lineage>
        <taxon>Eukaryota</taxon>
        <taxon>Metazoa</taxon>
        <taxon>Ecdysozoa</taxon>
        <taxon>Arthropoda</taxon>
        <taxon>Hexapoda</taxon>
        <taxon>Insecta</taxon>
        <taxon>Pterygota</taxon>
        <taxon>Neoptera</taxon>
        <taxon>Paraneoptera</taxon>
        <taxon>Hemiptera</taxon>
        <taxon>Heteroptera</taxon>
        <taxon>Panheteroptera</taxon>
        <taxon>Cimicomorpha</taxon>
        <taxon>Reduviidae</taxon>
        <taxon>Triatominae</taxon>
        <taxon>Panstrongylus</taxon>
    </lineage>
</organism>
<sequence>MYSDHLCGIILLATSTAAYVILTLWLIATPFFPALAEVFPSVRYPLLFFGTTGLIFIGSVSIVTIVALWKG</sequence>
<evidence type="ECO:0000313" key="2">
    <source>
        <dbReference type="EMBL" id="JAW16055.1"/>
    </source>
</evidence>
<proteinExistence type="predicted"/>
<keyword evidence="1" id="KW-0472">Membrane</keyword>